<organism evidence="8 9">
    <name type="scientific">Henosepilachna vigintioctopunctata</name>
    <dbReference type="NCBI Taxonomy" id="420089"/>
    <lineage>
        <taxon>Eukaryota</taxon>
        <taxon>Metazoa</taxon>
        <taxon>Ecdysozoa</taxon>
        <taxon>Arthropoda</taxon>
        <taxon>Hexapoda</taxon>
        <taxon>Insecta</taxon>
        <taxon>Pterygota</taxon>
        <taxon>Neoptera</taxon>
        <taxon>Endopterygota</taxon>
        <taxon>Coleoptera</taxon>
        <taxon>Polyphaga</taxon>
        <taxon>Cucujiformia</taxon>
        <taxon>Coccinelloidea</taxon>
        <taxon>Coccinellidae</taxon>
        <taxon>Epilachninae</taxon>
        <taxon>Epilachnini</taxon>
        <taxon>Henosepilachna</taxon>
    </lineage>
</organism>
<reference evidence="8 9" key="1">
    <citation type="submission" date="2023-03" db="EMBL/GenBank/DDBJ databases">
        <title>Genome insight into feeding habits of ladybird beetles.</title>
        <authorList>
            <person name="Li H.-S."/>
            <person name="Huang Y.-H."/>
            <person name="Pang H."/>
        </authorList>
    </citation>
    <scope>NUCLEOTIDE SEQUENCE [LARGE SCALE GENOMIC DNA]</scope>
    <source>
        <strain evidence="8">SYSU_2023b</strain>
        <tissue evidence="8">Whole body</tissue>
    </source>
</reference>
<feature type="transmembrane region" description="Helical" evidence="6">
    <location>
        <begin position="166"/>
        <end position="187"/>
    </location>
</feature>
<dbReference type="Pfam" id="PF00083">
    <property type="entry name" value="Sugar_tr"/>
    <property type="match status" value="1"/>
</dbReference>
<evidence type="ECO:0000313" key="9">
    <source>
        <dbReference type="Proteomes" id="UP001431783"/>
    </source>
</evidence>
<evidence type="ECO:0000256" key="3">
    <source>
        <dbReference type="ARBA" id="ARBA00022989"/>
    </source>
</evidence>
<dbReference type="InterPro" id="IPR005828">
    <property type="entry name" value="MFS_sugar_transport-like"/>
</dbReference>
<evidence type="ECO:0000259" key="7">
    <source>
        <dbReference type="PROSITE" id="PS50850"/>
    </source>
</evidence>
<feature type="transmembrane region" description="Helical" evidence="6">
    <location>
        <begin position="283"/>
        <end position="304"/>
    </location>
</feature>
<accession>A0AAW1V9S1</accession>
<keyword evidence="5" id="KW-0325">Glycoprotein</keyword>
<dbReference type="Proteomes" id="UP001431783">
    <property type="component" value="Unassembled WGS sequence"/>
</dbReference>
<evidence type="ECO:0000256" key="2">
    <source>
        <dbReference type="ARBA" id="ARBA00022692"/>
    </source>
</evidence>
<dbReference type="PANTHER" id="PTHR48021">
    <property type="match status" value="1"/>
</dbReference>
<dbReference type="InterPro" id="IPR050549">
    <property type="entry name" value="MFS_Trehalose_Transporter"/>
</dbReference>
<evidence type="ECO:0000256" key="4">
    <source>
        <dbReference type="ARBA" id="ARBA00023136"/>
    </source>
</evidence>
<evidence type="ECO:0000256" key="1">
    <source>
        <dbReference type="ARBA" id="ARBA00004141"/>
    </source>
</evidence>
<sequence length="471" mass="52588">MTQSKIYGAQAVQYAAIFFGCLNVINSGMVYGWPSASLPQLLHSGKMCLTHLEGMSIAIAPLLGSILASPLSCIITDTVGPKRTLMYTFYPYIFSWILIASSKNFGLLLLGRLVSGIGDGALFSSFSVYISDIYEKNSKFKLFSLFPICFSFGILLINILESISSILISASIAGALTSLSFCGMLIMPESPYYYSMKEKTYQAKEAMRCIRERDDVDEALRKLQSDSVYKDLTLQEIIKMISGRLFTTSLILASAQQVCGISAIIFFVTTILKDSKIQYYFDAEISIILFFLLLSITIFSTCIFEYRESRNILLCSTLGTVITLVINGLYFQFVNSKTDNSLMSLIPIATLMIYIICYGLGLNNLPFILLNECFPRYALSAILGIIHVFSNLMAIMICIIFTTFNDSYRIYVAFYCFAGGSVICFLLILFFVPKTQIPSEETISLIDSSEKEAAKTYYFMNGSFEISDYSD</sequence>
<protein>
    <recommendedName>
        <fullName evidence="7">Major facilitator superfamily (MFS) profile domain-containing protein</fullName>
    </recommendedName>
</protein>
<feature type="transmembrane region" description="Helical" evidence="6">
    <location>
        <begin position="377"/>
        <end position="404"/>
    </location>
</feature>
<feature type="transmembrane region" description="Helical" evidence="6">
    <location>
        <begin position="12"/>
        <end position="34"/>
    </location>
</feature>
<dbReference type="InterPro" id="IPR020846">
    <property type="entry name" value="MFS_dom"/>
</dbReference>
<gene>
    <name evidence="8" type="ORF">WA026_000997</name>
</gene>
<dbReference type="Gene3D" id="1.20.1250.20">
    <property type="entry name" value="MFS general substrate transporter like domains"/>
    <property type="match status" value="1"/>
</dbReference>
<dbReference type="EMBL" id="JARQZJ010000121">
    <property type="protein sequence ID" value="KAK9888770.1"/>
    <property type="molecule type" value="Genomic_DNA"/>
</dbReference>
<feature type="transmembrane region" description="Helical" evidence="6">
    <location>
        <begin position="311"/>
        <end position="333"/>
    </location>
</feature>
<feature type="transmembrane region" description="Helical" evidence="6">
    <location>
        <begin position="54"/>
        <end position="75"/>
    </location>
</feature>
<keyword evidence="4 6" id="KW-0472">Membrane</keyword>
<feature type="transmembrane region" description="Helical" evidence="6">
    <location>
        <begin position="245"/>
        <end position="271"/>
    </location>
</feature>
<comment type="subcellular location">
    <subcellularLocation>
        <location evidence="1">Membrane</location>
        <topology evidence="1">Multi-pass membrane protein</topology>
    </subcellularLocation>
</comment>
<keyword evidence="2 6" id="KW-0812">Transmembrane</keyword>
<evidence type="ECO:0000256" key="5">
    <source>
        <dbReference type="ARBA" id="ARBA00023180"/>
    </source>
</evidence>
<feature type="transmembrane region" description="Helical" evidence="6">
    <location>
        <begin position="345"/>
        <end position="365"/>
    </location>
</feature>
<keyword evidence="9" id="KW-1185">Reference proteome</keyword>
<keyword evidence="3 6" id="KW-1133">Transmembrane helix</keyword>
<feature type="transmembrane region" description="Helical" evidence="6">
    <location>
        <begin position="142"/>
        <end position="160"/>
    </location>
</feature>
<evidence type="ECO:0000313" key="8">
    <source>
        <dbReference type="EMBL" id="KAK9888770.1"/>
    </source>
</evidence>
<dbReference type="PANTHER" id="PTHR48021:SF46">
    <property type="entry name" value="MAJOR FACILITATOR SUPERFAMILY (MFS) PROFILE DOMAIN-CONTAINING PROTEIN"/>
    <property type="match status" value="1"/>
</dbReference>
<dbReference type="SUPFAM" id="SSF103473">
    <property type="entry name" value="MFS general substrate transporter"/>
    <property type="match status" value="1"/>
</dbReference>
<feature type="transmembrane region" description="Helical" evidence="6">
    <location>
        <begin position="410"/>
        <end position="432"/>
    </location>
</feature>
<comment type="caution">
    <text evidence="8">The sequence shown here is derived from an EMBL/GenBank/DDBJ whole genome shotgun (WGS) entry which is preliminary data.</text>
</comment>
<dbReference type="InterPro" id="IPR003663">
    <property type="entry name" value="Sugar/inositol_transpt"/>
</dbReference>
<evidence type="ECO:0000256" key="6">
    <source>
        <dbReference type="SAM" id="Phobius"/>
    </source>
</evidence>
<feature type="transmembrane region" description="Helical" evidence="6">
    <location>
        <begin position="84"/>
        <end position="101"/>
    </location>
</feature>
<feature type="transmembrane region" description="Helical" evidence="6">
    <location>
        <begin position="107"/>
        <end position="130"/>
    </location>
</feature>
<proteinExistence type="predicted"/>
<dbReference type="GO" id="GO:0022857">
    <property type="term" value="F:transmembrane transporter activity"/>
    <property type="evidence" value="ECO:0007669"/>
    <property type="project" value="InterPro"/>
</dbReference>
<dbReference type="PROSITE" id="PS50850">
    <property type="entry name" value="MFS"/>
    <property type="match status" value="1"/>
</dbReference>
<dbReference type="GO" id="GO:0016020">
    <property type="term" value="C:membrane"/>
    <property type="evidence" value="ECO:0007669"/>
    <property type="project" value="UniProtKB-SubCell"/>
</dbReference>
<dbReference type="PROSITE" id="PS51257">
    <property type="entry name" value="PROKAR_LIPOPROTEIN"/>
    <property type="match status" value="1"/>
</dbReference>
<name>A0AAW1V9S1_9CUCU</name>
<feature type="domain" description="Major facilitator superfamily (MFS) profile" evidence="7">
    <location>
        <begin position="12"/>
        <end position="436"/>
    </location>
</feature>
<dbReference type="InterPro" id="IPR036259">
    <property type="entry name" value="MFS_trans_sf"/>
</dbReference>
<dbReference type="PRINTS" id="PR00171">
    <property type="entry name" value="SUGRTRNSPORT"/>
</dbReference>
<dbReference type="AlphaFoldDB" id="A0AAW1V9S1"/>